<comment type="caution">
    <text evidence="2">The sequence shown here is derived from an EMBL/GenBank/DDBJ whole genome shotgun (WGS) entry which is preliminary data.</text>
</comment>
<reference evidence="2 3" key="1">
    <citation type="submission" date="2023-01" db="EMBL/GenBank/DDBJ databases">
        <title>Analysis of 21 Apiospora genomes using comparative genomics revels a genus with tremendous synthesis potential of carbohydrate active enzymes and secondary metabolites.</title>
        <authorList>
            <person name="Sorensen T."/>
        </authorList>
    </citation>
    <scope>NUCLEOTIDE SEQUENCE [LARGE SCALE GENOMIC DNA]</scope>
    <source>
        <strain evidence="2 3">CBS 33761</strain>
    </source>
</reference>
<proteinExistence type="predicted"/>
<dbReference type="EMBL" id="JAQQWK010000001">
    <property type="protein sequence ID" value="KAK8055638.1"/>
    <property type="molecule type" value="Genomic_DNA"/>
</dbReference>
<gene>
    <name evidence="2" type="ORF">PG993_000865</name>
</gene>
<name>A0ABR1UCF9_9PEZI</name>
<evidence type="ECO:0000256" key="1">
    <source>
        <dbReference type="SAM" id="SignalP"/>
    </source>
</evidence>
<organism evidence="2 3">
    <name type="scientific">Apiospora rasikravindrae</name>
    <dbReference type="NCBI Taxonomy" id="990691"/>
    <lineage>
        <taxon>Eukaryota</taxon>
        <taxon>Fungi</taxon>
        <taxon>Dikarya</taxon>
        <taxon>Ascomycota</taxon>
        <taxon>Pezizomycotina</taxon>
        <taxon>Sordariomycetes</taxon>
        <taxon>Xylariomycetidae</taxon>
        <taxon>Amphisphaeriales</taxon>
        <taxon>Apiosporaceae</taxon>
        <taxon>Apiospora</taxon>
    </lineage>
</organism>
<sequence>MIYWTILLPALAGLASASPIGARQSKGPHMPKTVYGVDPTKPFYLTAGTVGGEGAGKEYYLLPTFLDFETGLMGLSGTEPEYAPTPRANYTLTGNHYGTQLYAYASLPCTSPTGCPGSSMLQWSNVSPQSAEPEPAAAAMTFRQGVQTPSFGGLAFYGEYTGGDFAAGETNYLVGAGDSDFTKAWALCDYPQGNPPRYDVLTYHGAAAFDAACKPVTVRANQVPDANEFKAKKE</sequence>
<evidence type="ECO:0000313" key="3">
    <source>
        <dbReference type="Proteomes" id="UP001444661"/>
    </source>
</evidence>
<keyword evidence="3" id="KW-1185">Reference proteome</keyword>
<dbReference type="Proteomes" id="UP001444661">
    <property type="component" value="Unassembled WGS sequence"/>
</dbReference>
<feature type="chain" id="PRO_5045240677" evidence="1">
    <location>
        <begin position="18"/>
        <end position="234"/>
    </location>
</feature>
<feature type="signal peptide" evidence="1">
    <location>
        <begin position="1"/>
        <end position="17"/>
    </location>
</feature>
<evidence type="ECO:0000313" key="2">
    <source>
        <dbReference type="EMBL" id="KAK8055638.1"/>
    </source>
</evidence>
<keyword evidence="1" id="KW-0732">Signal</keyword>
<accession>A0ABR1UCF9</accession>
<protein>
    <submittedName>
        <fullName evidence="2">Uncharacterized protein</fullName>
    </submittedName>
</protein>